<dbReference type="InterPro" id="IPR009945">
    <property type="entry name" value="ATPase_inh_sub_z"/>
</dbReference>
<name>A0ABT4LJS9_9PROT</name>
<comment type="caution">
    <text evidence="1">The sequence shown here is derived from an EMBL/GenBank/DDBJ whole genome shotgun (WGS) entry which is preliminary data.</text>
</comment>
<dbReference type="Proteomes" id="UP001069802">
    <property type="component" value="Unassembled WGS sequence"/>
</dbReference>
<dbReference type="RefSeq" id="WP_269422791.1">
    <property type="nucleotide sequence ID" value="NZ_JAPWGY010000002.1"/>
</dbReference>
<reference evidence="1" key="1">
    <citation type="submission" date="2022-12" db="EMBL/GenBank/DDBJ databases">
        <title>Bacterial isolates from different developmental stages of Nematostella vectensis.</title>
        <authorList>
            <person name="Fraune S."/>
        </authorList>
    </citation>
    <scope>NUCLEOTIDE SEQUENCE</scope>
    <source>
        <strain evidence="1">G21630-S1</strain>
    </source>
</reference>
<dbReference type="PIRSF" id="PIRSF031780">
    <property type="entry name" value="UCP031780"/>
    <property type="match status" value="1"/>
</dbReference>
<dbReference type="InterPro" id="IPR038293">
    <property type="entry name" value="ATPase_inh_sub_z_sf"/>
</dbReference>
<organism evidence="1 2">
    <name type="scientific">Kiloniella laminariae</name>
    <dbReference type="NCBI Taxonomy" id="454162"/>
    <lineage>
        <taxon>Bacteria</taxon>
        <taxon>Pseudomonadati</taxon>
        <taxon>Pseudomonadota</taxon>
        <taxon>Alphaproteobacteria</taxon>
        <taxon>Rhodospirillales</taxon>
        <taxon>Kiloniellaceae</taxon>
        <taxon>Kiloniella</taxon>
    </lineage>
</organism>
<dbReference type="Pfam" id="PF07345">
    <property type="entry name" value="ATPaseInh_sub_z"/>
    <property type="match status" value="1"/>
</dbReference>
<proteinExistence type="predicted"/>
<dbReference type="EMBL" id="JAPWGY010000002">
    <property type="protein sequence ID" value="MCZ4280606.1"/>
    <property type="molecule type" value="Genomic_DNA"/>
</dbReference>
<gene>
    <name evidence="1" type="ORF">O4H49_07440</name>
</gene>
<protein>
    <submittedName>
        <fullName evidence="1">DUF1476 domain-containing protein</fullName>
    </submittedName>
</protein>
<evidence type="ECO:0000313" key="2">
    <source>
        <dbReference type="Proteomes" id="UP001069802"/>
    </source>
</evidence>
<accession>A0ABT4LJS9</accession>
<dbReference type="Gene3D" id="1.10.790.20">
    <property type="entry name" value="Domain of unknown function DUF1476"/>
    <property type="match status" value="1"/>
</dbReference>
<sequence>MTNLNNREKAFEEKFQHDEELRFKTEARRNKLLGLWAAELMGMTGEAASEYAASVVKADLAEPGEDDVKRKVLKDLQDHNVDKSEHQVIRQMADLMAEAKKQLMEQ</sequence>
<evidence type="ECO:0000313" key="1">
    <source>
        <dbReference type="EMBL" id="MCZ4280606.1"/>
    </source>
</evidence>
<keyword evidence="2" id="KW-1185">Reference proteome</keyword>